<feature type="binding site" evidence="12">
    <location>
        <position position="149"/>
    </location>
    <ligand>
        <name>Zn(2+)</name>
        <dbReference type="ChEBI" id="CHEBI:29105"/>
        <note>catalytic</note>
    </ligand>
</feature>
<keyword evidence="12" id="KW-0346">Stress response</keyword>
<dbReference type="NCBIfam" id="NF003965">
    <property type="entry name" value="PRK05457.1"/>
    <property type="match status" value="1"/>
</dbReference>
<evidence type="ECO:0000259" key="13">
    <source>
        <dbReference type="Pfam" id="PF01435"/>
    </source>
</evidence>
<dbReference type="PANTHER" id="PTHR43221:SF1">
    <property type="entry name" value="PROTEASE HTPX"/>
    <property type="match status" value="1"/>
</dbReference>
<feature type="transmembrane region" description="Helical" evidence="12">
    <location>
        <begin position="36"/>
        <end position="58"/>
    </location>
</feature>
<name>A0A6N7EUF5_9GAMM</name>
<keyword evidence="4 12" id="KW-0645">Protease</keyword>
<dbReference type="FunCoup" id="A0A6N7EUF5">
    <property type="interactions" value="229"/>
</dbReference>
<keyword evidence="7 12" id="KW-0378">Hydrolase</keyword>
<evidence type="ECO:0000256" key="1">
    <source>
        <dbReference type="ARBA" id="ARBA00004651"/>
    </source>
</evidence>
<keyword evidence="15" id="KW-1185">Reference proteome</keyword>
<dbReference type="EC" id="3.4.24.-" evidence="12"/>
<keyword evidence="9 12" id="KW-1133">Transmembrane helix</keyword>
<keyword evidence="3 12" id="KW-1003">Cell membrane</keyword>
<dbReference type="RefSeq" id="WP_152808328.1">
    <property type="nucleotide sequence ID" value="NZ_WHNW01000001.1"/>
</dbReference>
<dbReference type="InParanoid" id="A0A6N7EUF5"/>
<feature type="transmembrane region" description="Helical" evidence="12">
    <location>
        <begin position="163"/>
        <end position="181"/>
    </location>
</feature>
<dbReference type="InterPro" id="IPR050083">
    <property type="entry name" value="HtpX_protease"/>
</dbReference>
<keyword evidence="11 12" id="KW-0472">Membrane</keyword>
<proteinExistence type="inferred from homology"/>
<evidence type="ECO:0000313" key="15">
    <source>
        <dbReference type="Proteomes" id="UP000471298"/>
    </source>
</evidence>
<dbReference type="Gene3D" id="3.30.2010.10">
    <property type="entry name" value="Metalloproteases ('zincins'), catalytic domain"/>
    <property type="match status" value="1"/>
</dbReference>
<evidence type="ECO:0000256" key="2">
    <source>
        <dbReference type="ARBA" id="ARBA00009779"/>
    </source>
</evidence>
<dbReference type="AlphaFoldDB" id="A0A6N7EUF5"/>
<keyword evidence="10 12" id="KW-0482">Metalloprotease</keyword>
<keyword evidence="6 12" id="KW-0479">Metal-binding</keyword>
<protein>
    <recommendedName>
        <fullName evidence="12">Protease HtpX</fullName>
        <ecNumber evidence="12">3.4.24.-</ecNumber>
    </recommendedName>
    <alternativeName>
        <fullName evidence="12">Heat shock protein HtpX</fullName>
    </alternativeName>
</protein>
<evidence type="ECO:0000256" key="5">
    <source>
        <dbReference type="ARBA" id="ARBA00022692"/>
    </source>
</evidence>
<comment type="cofactor">
    <cofactor evidence="12">
        <name>Zn(2+)</name>
        <dbReference type="ChEBI" id="CHEBI:29105"/>
    </cofactor>
    <text evidence="12">Binds 1 zinc ion per subunit.</text>
</comment>
<dbReference type="PANTHER" id="PTHR43221">
    <property type="entry name" value="PROTEASE HTPX"/>
    <property type="match status" value="1"/>
</dbReference>
<evidence type="ECO:0000256" key="10">
    <source>
        <dbReference type="ARBA" id="ARBA00023049"/>
    </source>
</evidence>
<sequence length="290" mass="31301">MKAITLLVATNLAVMLMISVVVKVLGLEPMLQQNGLNLTSLFLISAVFGFAGSFFSLLMSKNMAKRSMGVQVINEPSNQVEAWIYNTVKSQSDALGIKMPEVGIFDSPAPNAFATGASKNNSLVAVSTGLLQVMTKDEVEAVIGHEMAHVNNGDMVTSTLLQGVLNTFVFFFARIIASVLSSGRDGQQSSGSYFMVMMVMQMVLGLFASMIVMWFSRYREFKADLGGAQLTSATSMANALRALMRVKEQNIPTALPDRMAAFGITAFGGLLSTHPPLEKRIAALENNPIR</sequence>
<evidence type="ECO:0000256" key="3">
    <source>
        <dbReference type="ARBA" id="ARBA00022475"/>
    </source>
</evidence>
<dbReference type="EMBL" id="WHNW01000001">
    <property type="protein sequence ID" value="MPV85255.1"/>
    <property type="molecule type" value="Genomic_DNA"/>
</dbReference>
<organism evidence="14 15">
    <name type="scientific">Ostreibacterium oceani</name>
    <dbReference type="NCBI Taxonomy" id="2654998"/>
    <lineage>
        <taxon>Bacteria</taxon>
        <taxon>Pseudomonadati</taxon>
        <taxon>Pseudomonadota</taxon>
        <taxon>Gammaproteobacteria</taxon>
        <taxon>Cardiobacteriales</taxon>
        <taxon>Ostreibacteriaceae</taxon>
        <taxon>Ostreibacterium</taxon>
    </lineage>
</organism>
<evidence type="ECO:0000256" key="8">
    <source>
        <dbReference type="ARBA" id="ARBA00022833"/>
    </source>
</evidence>
<feature type="domain" description="Peptidase M48" evidence="13">
    <location>
        <begin position="79"/>
        <end position="286"/>
    </location>
</feature>
<dbReference type="Pfam" id="PF01435">
    <property type="entry name" value="Peptidase_M48"/>
    <property type="match status" value="1"/>
</dbReference>
<gene>
    <name evidence="12 14" type="primary">htpX</name>
    <name evidence="14" type="ORF">GCU85_00725</name>
</gene>
<evidence type="ECO:0000256" key="7">
    <source>
        <dbReference type="ARBA" id="ARBA00022801"/>
    </source>
</evidence>
<dbReference type="Proteomes" id="UP000471298">
    <property type="component" value="Unassembled WGS sequence"/>
</dbReference>
<dbReference type="GO" id="GO:0004222">
    <property type="term" value="F:metalloendopeptidase activity"/>
    <property type="evidence" value="ECO:0007669"/>
    <property type="project" value="UniProtKB-UniRule"/>
</dbReference>
<evidence type="ECO:0000256" key="9">
    <source>
        <dbReference type="ARBA" id="ARBA00022989"/>
    </source>
</evidence>
<evidence type="ECO:0000256" key="4">
    <source>
        <dbReference type="ARBA" id="ARBA00022670"/>
    </source>
</evidence>
<dbReference type="InterPro" id="IPR001915">
    <property type="entry name" value="Peptidase_M48"/>
</dbReference>
<keyword evidence="5 12" id="KW-0812">Transmembrane</keyword>
<reference evidence="14 15" key="1">
    <citation type="submission" date="2019-10" db="EMBL/GenBank/DDBJ databases">
        <title>Cardiobacteriales fam. a chemoheterotrophic member of the order Cardiobacteriales, and proposal of Cardiobacteriales fam. nov.</title>
        <authorList>
            <person name="Wang C."/>
        </authorList>
    </citation>
    <scope>NUCLEOTIDE SEQUENCE [LARGE SCALE GENOMIC DNA]</scope>
    <source>
        <strain evidence="14 15">ML27</strain>
    </source>
</reference>
<dbReference type="HAMAP" id="MF_00188">
    <property type="entry name" value="Pept_M48_protease_HtpX"/>
    <property type="match status" value="1"/>
</dbReference>
<keyword evidence="8 12" id="KW-0862">Zinc</keyword>
<comment type="subcellular location">
    <subcellularLocation>
        <location evidence="1 12">Cell membrane</location>
        <topology evidence="1 12">Multi-pass membrane protein</topology>
    </subcellularLocation>
</comment>
<feature type="binding site" evidence="12">
    <location>
        <position position="220"/>
    </location>
    <ligand>
        <name>Zn(2+)</name>
        <dbReference type="ChEBI" id="CHEBI:29105"/>
        <note>catalytic</note>
    </ligand>
</feature>
<feature type="binding site" evidence="12">
    <location>
        <position position="145"/>
    </location>
    <ligand>
        <name>Zn(2+)</name>
        <dbReference type="ChEBI" id="CHEBI:29105"/>
        <note>catalytic</note>
    </ligand>
</feature>
<comment type="similarity">
    <text evidence="2 12">Belongs to the peptidase M48B family.</text>
</comment>
<dbReference type="GO" id="GO:0006508">
    <property type="term" value="P:proteolysis"/>
    <property type="evidence" value="ECO:0007669"/>
    <property type="project" value="UniProtKB-KW"/>
</dbReference>
<dbReference type="CDD" id="cd07335">
    <property type="entry name" value="M48B_HtpX_like"/>
    <property type="match status" value="1"/>
</dbReference>
<feature type="active site" evidence="12">
    <location>
        <position position="146"/>
    </location>
</feature>
<dbReference type="GO" id="GO:0005886">
    <property type="term" value="C:plasma membrane"/>
    <property type="evidence" value="ECO:0007669"/>
    <property type="project" value="UniProtKB-SubCell"/>
</dbReference>
<feature type="transmembrane region" description="Helical" evidence="12">
    <location>
        <begin position="193"/>
        <end position="215"/>
    </location>
</feature>
<evidence type="ECO:0000313" key="14">
    <source>
        <dbReference type="EMBL" id="MPV85255.1"/>
    </source>
</evidence>
<dbReference type="GO" id="GO:0008270">
    <property type="term" value="F:zinc ion binding"/>
    <property type="evidence" value="ECO:0007669"/>
    <property type="project" value="UniProtKB-UniRule"/>
</dbReference>
<dbReference type="InterPro" id="IPR022919">
    <property type="entry name" value="Pept_M48_protease_HtpX"/>
</dbReference>
<evidence type="ECO:0000256" key="11">
    <source>
        <dbReference type="ARBA" id="ARBA00023136"/>
    </source>
</evidence>
<accession>A0A6N7EUF5</accession>
<evidence type="ECO:0000256" key="6">
    <source>
        <dbReference type="ARBA" id="ARBA00022723"/>
    </source>
</evidence>
<evidence type="ECO:0000256" key="12">
    <source>
        <dbReference type="HAMAP-Rule" id="MF_00188"/>
    </source>
</evidence>
<comment type="caution">
    <text evidence="14">The sequence shown here is derived from an EMBL/GenBank/DDBJ whole genome shotgun (WGS) entry which is preliminary data.</text>
</comment>